<accession>A0A396C1F2</accession>
<name>A0A396C1F2_BACFG</name>
<dbReference type="Proteomes" id="UP000266644">
    <property type="component" value="Unassembled WGS sequence"/>
</dbReference>
<reference evidence="1 2" key="1">
    <citation type="submission" date="2018-08" db="EMBL/GenBank/DDBJ databases">
        <title>A genome reference for cultivated species of the human gut microbiota.</title>
        <authorList>
            <person name="Zou Y."/>
            <person name="Xue W."/>
            <person name="Luo G."/>
        </authorList>
    </citation>
    <scope>NUCLEOTIDE SEQUENCE [LARGE SCALE GENOMIC DNA]</scope>
    <source>
        <strain evidence="1 2">AM18-6</strain>
    </source>
</reference>
<organism evidence="1 2">
    <name type="scientific">Bacteroides fragilis</name>
    <dbReference type="NCBI Taxonomy" id="817"/>
    <lineage>
        <taxon>Bacteria</taxon>
        <taxon>Pseudomonadati</taxon>
        <taxon>Bacteroidota</taxon>
        <taxon>Bacteroidia</taxon>
        <taxon>Bacteroidales</taxon>
        <taxon>Bacteroidaceae</taxon>
        <taxon>Bacteroides</taxon>
    </lineage>
</organism>
<evidence type="ECO:0000313" key="2">
    <source>
        <dbReference type="Proteomes" id="UP000266644"/>
    </source>
</evidence>
<sequence>MKESALEKIIRESGREPNICSCPICQSQCMRTPCLGTPEDILKLIEAGFADKLTPTEWATGLFLGKLGFAVKMIQIRRTEHGCVFFKDGLCVLHDLNLKPTEGRLSHHTIKAENFNFDKSLTWQVAQTWLEEENRYDILKVLIKYCHAQWIALRF</sequence>
<proteinExistence type="predicted"/>
<protein>
    <submittedName>
        <fullName evidence="1">Uncharacterized protein</fullName>
    </submittedName>
</protein>
<comment type="caution">
    <text evidence="1">The sequence shown here is derived from an EMBL/GenBank/DDBJ whole genome shotgun (WGS) entry which is preliminary data.</text>
</comment>
<dbReference type="AlphaFoldDB" id="A0A396C1F2"/>
<gene>
    <name evidence="1" type="ORF">DW228_06215</name>
</gene>
<evidence type="ECO:0000313" key="1">
    <source>
        <dbReference type="EMBL" id="RHH14391.1"/>
    </source>
</evidence>
<dbReference type="EMBL" id="QRJE01000008">
    <property type="protein sequence ID" value="RHH14391.1"/>
    <property type="molecule type" value="Genomic_DNA"/>
</dbReference>